<dbReference type="Proteomes" id="UP001241926">
    <property type="component" value="Unassembled WGS sequence"/>
</dbReference>
<protein>
    <recommendedName>
        <fullName evidence="4">DNA primase/polymerase bifunctional N-terminal domain-containing protein</fullName>
    </recommendedName>
</protein>
<dbReference type="EMBL" id="JASJUS010000005">
    <property type="protein sequence ID" value="MDL2076213.1"/>
    <property type="molecule type" value="Genomic_DNA"/>
</dbReference>
<evidence type="ECO:0000313" key="2">
    <source>
        <dbReference type="EMBL" id="MDL2076213.1"/>
    </source>
</evidence>
<organism evidence="2 3">
    <name type="scientific">Streptomyces fuscus</name>
    <dbReference type="NCBI Taxonomy" id="3048495"/>
    <lineage>
        <taxon>Bacteria</taxon>
        <taxon>Bacillati</taxon>
        <taxon>Actinomycetota</taxon>
        <taxon>Actinomycetes</taxon>
        <taxon>Kitasatosporales</taxon>
        <taxon>Streptomycetaceae</taxon>
        <taxon>Streptomyces</taxon>
    </lineage>
</organism>
<evidence type="ECO:0008006" key="4">
    <source>
        <dbReference type="Google" id="ProtNLM"/>
    </source>
</evidence>
<evidence type="ECO:0000256" key="1">
    <source>
        <dbReference type="SAM" id="MobiDB-lite"/>
    </source>
</evidence>
<sequence length="184" mass="19880">MALAQWTNAMEWLAAAATDPRSCKNDWQRGTTGVHLLAAGRFWDVLIVPACLGLHAADILADLPRLEPGPALLDSRRQHIGFFLPPAPSSVWAGHDIRYLTRGGWIATPAPHCRWGDLRWICPPDGSGTLNTPEALELALHQAMHELARTHGIPHHHHAPHHGTVNGAVHGAQAPPPPTAAPHV</sequence>
<name>A0ABT7IXV4_9ACTN</name>
<feature type="compositionally biased region" description="Pro residues" evidence="1">
    <location>
        <begin position="174"/>
        <end position="184"/>
    </location>
</feature>
<dbReference type="RefSeq" id="WP_176711873.1">
    <property type="nucleotide sequence ID" value="NZ_JASJUS010000005.1"/>
</dbReference>
<proteinExistence type="predicted"/>
<reference evidence="2 3" key="1">
    <citation type="submission" date="2023-05" db="EMBL/GenBank/DDBJ databases">
        <title>Streptomyces fuscus sp. nov., a brown-black pigment producing actinomyces isolated from dry sand of Sea duck farm.</title>
        <authorList>
            <person name="Xie J."/>
            <person name="Shen N."/>
        </authorList>
    </citation>
    <scope>NUCLEOTIDE SEQUENCE [LARGE SCALE GENOMIC DNA]</scope>
    <source>
        <strain evidence="2 3">GXMU-J15</strain>
    </source>
</reference>
<feature type="region of interest" description="Disordered" evidence="1">
    <location>
        <begin position="153"/>
        <end position="184"/>
    </location>
</feature>
<keyword evidence="3" id="KW-1185">Reference proteome</keyword>
<evidence type="ECO:0000313" key="3">
    <source>
        <dbReference type="Proteomes" id="UP001241926"/>
    </source>
</evidence>
<accession>A0ABT7IXV4</accession>
<gene>
    <name evidence="2" type="ORF">QNN03_07150</name>
</gene>
<comment type="caution">
    <text evidence="2">The sequence shown here is derived from an EMBL/GenBank/DDBJ whole genome shotgun (WGS) entry which is preliminary data.</text>
</comment>